<dbReference type="EMBL" id="JAPFCC010000001">
    <property type="protein sequence ID" value="MCW7552343.1"/>
    <property type="molecule type" value="Genomic_DNA"/>
</dbReference>
<evidence type="ECO:0000313" key="2">
    <source>
        <dbReference type="Proteomes" id="UP001209854"/>
    </source>
</evidence>
<reference evidence="1 2" key="1">
    <citation type="submission" date="2022-10" db="EMBL/GenBank/DDBJ databases">
        <title>High-quality genome sequences of two octocoral-associated bacteria, Endozoicomonas euniceicola EF212 and Endozoicomonas gorgoniicola PS125.</title>
        <authorList>
            <person name="Chiou Y.-J."/>
            <person name="Chen Y.-H."/>
        </authorList>
    </citation>
    <scope>NUCLEOTIDE SEQUENCE [LARGE SCALE GENOMIC DNA]</scope>
    <source>
        <strain evidence="1 2">PS125</strain>
    </source>
</reference>
<keyword evidence="2" id="KW-1185">Reference proteome</keyword>
<comment type="caution">
    <text evidence="1">The sequence shown here is derived from an EMBL/GenBank/DDBJ whole genome shotgun (WGS) entry which is preliminary data.</text>
</comment>
<protein>
    <submittedName>
        <fullName evidence="1">Uncharacterized protein</fullName>
    </submittedName>
</protein>
<dbReference type="Proteomes" id="UP001209854">
    <property type="component" value="Unassembled WGS sequence"/>
</dbReference>
<dbReference type="RefSeq" id="WP_262567311.1">
    <property type="nucleotide sequence ID" value="NZ_JAPFCC010000001.1"/>
</dbReference>
<proteinExistence type="predicted"/>
<gene>
    <name evidence="1" type="ORF">NX722_06720</name>
</gene>
<accession>A0ABT3MTC6</accession>
<sequence length="457" mass="50789">MALFLWVIGVGLIIPCACADLIATVREDGLSLFRSLSRLDVGLGDASQLYESLLRSAGNLNGSLYMHQWLNTDVVGSHADAIRSRLLAGGSLSGPDAFGIPEVVFFSLSRWRPVLVIRLNRAGEVSRRSFLVNRFGVFPIHSLQGSGYPVPTMQLLEFEGVWYPILAGTQDHGFSNIDNYLTVLCTRIEQQFGRVWESLDSELYGLIRWSRRLRFALASLPRFASSPSSQQQATIGRWVDNFRSVVRSMQNIGSVDPFLELVQGAGVPDRVLSQNLSLDNYDFFGRVLAGQADGFETFSSHSELTISQMLVMHMGTTQNQRSDSGQGYSEPSARGVPIVFNGESVIIDFDGTSYLHQLLLVLHMRCQLLQFTRQAVLTFLTGMDAELRQGFIQEQRVLIDSVHALIHALGKIGFPQYWGSNYYRTVLLMSGDVVLFNSDQYAPLSGWKDQPSGQKGS</sequence>
<evidence type="ECO:0000313" key="1">
    <source>
        <dbReference type="EMBL" id="MCW7552343.1"/>
    </source>
</evidence>
<name>A0ABT3MTC6_9GAMM</name>
<organism evidence="1 2">
    <name type="scientific">Endozoicomonas gorgoniicola</name>
    <dbReference type="NCBI Taxonomy" id="1234144"/>
    <lineage>
        <taxon>Bacteria</taxon>
        <taxon>Pseudomonadati</taxon>
        <taxon>Pseudomonadota</taxon>
        <taxon>Gammaproteobacteria</taxon>
        <taxon>Oceanospirillales</taxon>
        <taxon>Endozoicomonadaceae</taxon>
        <taxon>Endozoicomonas</taxon>
    </lineage>
</organism>